<name>A0A5B8LIX7_9SPHN</name>
<sequence length="413" mass="43136">MLRARLFHASAIVAALALAGAAGMVAAQSTPTDTIDTNAPVDASGSYQIDGVMVDVTGPNAEAARYAGWRVAQRKGYQMLAKKMGTAGGVPSDSVLDSMVTGIVIENEQIGPNRYIAKLGVLFSRGKIGGMLGVGGEGTRSQPMVLVPIQWSGGAATAFEQKTAWQDAWGRFRAGDSAVDYVRPIGAGPDSLLLNEGQIGRRDRGWWRSVLDQYAASDVLTPVVTLSRQWPGGPVIGVFEARHGADNHVLARFTLRVESEDGLTALLDAGVKRMDTIYQNALKGGGLAYDPSLAYIAPPMPTPTATPEATDTPGDTIVTSETPTATTGTASMTIQFDTPTAGSVSSIEAAVRGVPGVTGASTTSMAIGGVSVMRLNYSGDPEVLRTSLQSRGFQVGRNGTTLRIRRAEPAPGE</sequence>
<dbReference type="AlphaFoldDB" id="A0A5B8LIX7"/>
<evidence type="ECO:0000313" key="2">
    <source>
        <dbReference type="EMBL" id="QDZ07552.1"/>
    </source>
</evidence>
<accession>A0A5B8LIX7</accession>
<dbReference type="RefSeq" id="WP_146571130.1">
    <property type="nucleotide sequence ID" value="NZ_CP042306.1"/>
</dbReference>
<feature type="signal peptide" evidence="1">
    <location>
        <begin position="1"/>
        <end position="26"/>
    </location>
</feature>
<dbReference type="EMBL" id="CP042306">
    <property type="protein sequence ID" value="QDZ07552.1"/>
    <property type="molecule type" value="Genomic_DNA"/>
</dbReference>
<dbReference type="Proteomes" id="UP000315673">
    <property type="component" value="Chromosome"/>
</dbReference>
<organism evidence="2 3">
    <name type="scientific">Sphingomonas panacisoli</name>
    <dbReference type="NCBI Taxonomy" id="1813879"/>
    <lineage>
        <taxon>Bacteria</taxon>
        <taxon>Pseudomonadati</taxon>
        <taxon>Pseudomonadota</taxon>
        <taxon>Alphaproteobacteria</taxon>
        <taxon>Sphingomonadales</taxon>
        <taxon>Sphingomonadaceae</taxon>
        <taxon>Sphingomonas</taxon>
    </lineage>
</organism>
<keyword evidence="1" id="KW-0732">Signal</keyword>
<proteinExistence type="predicted"/>
<feature type="chain" id="PRO_5022706503" evidence="1">
    <location>
        <begin position="27"/>
        <end position="413"/>
    </location>
</feature>
<gene>
    <name evidence="2" type="ORF">FPZ24_08680</name>
</gene>
<evidence type="ECO:0000256" key="1">
    <source>
        <dbReference type="SAM" id="SignalP"/>
    </source>
</evidence>
<evidence type="ECO:0000313" key="3">
    <source>
        <dbReference type="Proteomes" id="UP000315673"/>
    </source>
</evidence>
<protein>
    <submittedName>
        <fullName evidence="2">Heavy-metal-associated domain-containing protein</fullName>
    </submittedName>
</protein>
<keyword evidence="3" id="KW-1185">Reference proteome</keyword>
<dbReference type="OrthoDB" id="7420165at2"/>
<dbReference type="KEGG" id="spai:FPZ24_08680"/>
<reference evidence="2 3" key="1">
    <citation type="submission" date="2019-07" db="EMBL/GenBank/DDBJ databases">
        <title>Full genome sequence of Sphingomonas sp. 4R-6-7(HKS19).</title>
        <authorList>
            <person name="Im W.-T."/>
        </authorList>
    </citation>
    <scope>NUCLEOTIDE SEQUENCE [LARGE SCALE GENOMIC DNA]</scope>
    <source>
        <strain evidence="2 3">HKS19</strain>
    </source>
</reference>